<name>A0A7Y9S3C6_9ACTN</name>
<dbReference type="InterPro" id="IPR007809">
    <property type="entry name" value="FlgN-like"/>
</dbReference>
<proteinExistence type="predicted"/>
<accession>A0A7Y9S3C6</accession>
<reference evidence="3 4" key="1">
    <citation type="submission" date="2020-07" db="EMBL/GenBank/DDBJ databases">
        <title>Sequencing the genomes of 1000 actinobacteria strains.</title>
        <authorList>
            <person name="Klenk H.-P."/>
        </authorList>
    </citation>
    <scope>NUCLEOTIDE SEQUENCE [LARGE SCALE GENOMIC DNA]</scope>
    <source>
        <strain evidence="3 4">DSM 23819</strain>
    </source>
</reference>
<dbReference type="AlphaFoldDB" id="A0A7Y9S3C6"/>
<keyword evidence="4" id="KW-1185">Reference proteome</keyword>
<dbReference type="EMBL" id="JACCAA010000001">
    <property type="protein sequence ID" value="NYG58700.1"/>
    <property type="molecule type" value="Genomic_DNA"/>
</dbReference>
<dbReference type="GO" id="GO:0044780">
    <property type="term" value="P:bacterial-type flagellum assembly"/>
    <property type="evidence" value="ECO:0007669"/>
    <property type="project" value="InterPro"/>
</dbReference>
<dbReference type="InterPro" id="IPR036679">
    <property type="entry name" value="FlgN-like_sf"/>
</dbReference>
<evidence type="ECO:0000313" key="3">
    <source>
        <dbReference type="EMBL" id="NYG58700.1"/>
    </source>
</evidence>
<dbReference type="Pfam" id="PF05130">
    <property type="entry name" value="FlgN"/>
    <property type="match status" value="1"/>
</dbReference>
<keyword evidence="1" id="KW-1005">Bacterial flagellum biogenesis</keyword>
<sequence>MSMENLSAILWRERNLLESLLYRLEVEQLVLASGKTRWLLQAANDVEQVVITIRQTELLRAVASDEVAASVGLEHNTSLRALAEAVEDPWRTIFLEHRDAFAAVTRDIAALSATNRELITSGYRAAREAMMALEADGVDGYTPDGSKVSAPQRSAIVDRSL</sequence>
<dbReference type="SUPFAM" id="SSF140566">
    <property type="entry name" value="FlgN-like"/>
    <property type="match status" value="1"/>
</dbReference>
<evidence type="ECO:0000256" key="2">
    <source>
        <dbReference type="SAM" id="MobiDB-lite"/>
    </source>
</evidence>
<dbReference type="RefSeq" id="WP_179501835.1">
    <property type="nucleotide sequence ID" value="NZ_JACCAA010000001.1"/>
</dbReference>
<dbReference type="Gene3D" id="1.20.58.300">
    <property type="entry name" value="FlgN-like"/>
    <property type="match status" value="1"/>
</dbReference>
<evidence type="ECO:0008006" key="5">
    <source>
        <dbReference type="Google" id="ProtNLM"/>
    </source>
</evidence>
<evidence type="ECO:0000256" key="1">
    <source>
        <dbReference type="ARBA" id="ARBA00022795"/>
    </source>
</evidence>
<protein>
    <recommendedName>
        <fullName evidence="5">Flagellar protein FlgN</fullName>
    </recommendedName>
</protein>
<feature type="region of interest" description="Disordered" evidence="2">
    <location>
        <begin position="141"/>
        <end position="161"/>
    </location>
</feature>
<gene>
    <name evidence="3" type="ORF">BJ980_001623</name>
</gene>
<dbReference type="Proteomes" id="UP000540656">
    <property type="component" value="Unassembled WGS sequence"/>
</dbReference>
<comment type="caution">
    <text evidence="3">The sequence shown here is derived from an EMBL/GenBank/DDBJ whole genome shotgun (WGS) entry which is preliminary data.</text>
</comment>
<organism evidence="3 4">
    <name type="scientific">Nocardioides daedukensis</name>
    <dbReference type="NCBI Taxonomy" id="634462"/>
    <lineage>
        <taxon>Bacteria</taxon>
        <taxon>Bacillati</taxon>
        <taxon>Actinomycetota</taxon>
        <taxon>Actinomycetes</taxon>
        <taxon>Propionibacteriales</taxon>
        <taxon>Nocardioidaceae</taxon>
        <taxon>Nocardioides</taxon>
    </lineage>
</organism>
<evidence type="ECO:0000313" key="4">
    <source>
        <dbReference type="Proteomes" id="UP000540656"/>
    </source>
</evidence>